<organism evidence="1 2">
    <name type="scientific">Microthlaspi erraticum</name>
    <dbReference type="NCBI Taxonomy" id="1685480"/>
    <lineage>
        <taxon>Eukaryota</taxon>
        <taxon>Viridiplantae</taxon>
        <taxon>Streptophyta</taxon>
        <taxon>Embryophyta</taxon>
        <taxon>Tracheophyta</taxon>
        <taxon>Spermatophyta</taxon>
        <taxon>Magnoliopsida</taxon>
        <taxon>eudicotyledons</taxon>
        <taxon>Gunneridae</taxon>
        <taxon>Pentapetalae</taxon>
        <taxon>rosids</taxon>
        <taxon>malvids</taxon>
        <taxon>Brassicales</taxon>
        <taxon>Brassicaceae</taxon>
        <taxon>Coluteocarpeae</taxon>
        <taxon>Microthlaspi</taxon>
    </lineage>
</organism>
<dbReference type="AlphaFoldDB" id="A0A6D2K0F6"/>
<comment type="caution">
    <text evidence="1">The sequence shown here is derived from an EMBL/GenBank/DDBJ whole genome shotgun (WGS) entry which is preliminary data.</text>
</comment>
<reference evidence="1" key="1">
    <citation type="submission" date="2020-01" db="EMBL/GenBank/DDBJ databases">
        <authorList>
            <person name="Mishra B."/>
        </authorList>
    </citation>
    <scope>NUCLEOTIDE SEQUENCE [LARGE SCALE GENOMIC DNA]</scope>
</reference>
<sequence>MVFNAAELIGTIGKINATTPFSCKGYWRLNYHLNGNVKPPFQRAASHIAEALLSLIHDASPLLVTPGNLILRSAAYRFFEAPPRTTANETSEAKTILLRLCIFF</sequence>
<evidence type="ECO:0000313" key="1">
    <source>
        <dbReference type="EMBL" id="CAA7045105.1"/>
    </source>
</evidence>
<keyword evidence="2" id="KW-1185">Reference proteome</keyword>
<dbReference type="Proteomes" id="UP000467841">
    <property type="component" value="Unassembled WGS sequence"/>
</dbReference>
<dbReference type="EMBL" id="CACVBM020001315">
    <property type="protein sequence ID" value="CAA7045105.1"/>
    <property type="molecule type" value="Genomic_DNA"/>
</dbReference>
<gene>
    <name evidence="1" type="ORF">MERR_LOCUS32340</name>
</gene>
<name>A0A6D2K0F6_9BRAS</name>
<accession>A0A6D2K0F6</accession>
<proteinExistence type="predicted"/>
<protein>
    <submittedName>
        <fullName evidence="1">Uncharacterized protein</fullName>
    </submittedName>
</protein>
<evidence type="ECO:0000313" key="2">
    <source>
        <dbReference type="Proteomes" id="UP000467841"/>
    </source>
</evidence>